<dbReference type="EMBL" id="LJYG01000112">
    <property type="protein sequence ID" value="KRQ00886.1"/>
    <property type="molecule type" value="Genomic_DNA"/>
</dbReference>
<sequence length="88" mass="9097">MRKAVAPVVTATMRRRDKPAAPAALRASVAGSEATVARRTSRVNAPAAAAVAALWGQRAEPVARAAPIRFPPAAPVGASDRMGLMERP</sequence>
<evidence type="ECO:0000313" key="1">
    <source>
        <dbReference type="EMBL" id="KRQ00886.1"/>
    </source>
</evidence>
<gene>
    <name evidence="1" type="ORF">AOQ71_38395</name>
</gene>
<proteinExistence type="predicted"/>
<name>A0A0R3CT04_9BRAD</name>
<keyword evidence="2" id="KW-1185">Reference proteome</keyword>
<comment type="caution">
    <text evidence="1">The sequence shown here is derived from an EMBL/GenBank/DDBJ whole genome shotgun (WGS) entry which is preliminary data.</text>
</comment>
<reference evidence="1 2" key="1">
    <citation type="submission" date="2015-09" db="EMBL/GenBank/DDBJ databases">
        <title>Draft Genome Sequence of Bradyrhizobium manausense Strain BR 3351T, a Novel Symbiotic Nitrogen-Fixing Alphaproteobacterium Isolated from Brazilian Amazon Rain Forest.</title>
        <authorList>
            <person name="De Araujo J.L."/>
            <person name="Zilli J.E."/>
        </authorList>
    </citation>
    <scope>NUCLEOTIDE SEQUENCE [LARGE SCALE GENOMIC DNA]</scope>
    <source>
        <strain evidence="1 2">BR3351</strain>
    </source>
</reference>
<organism evidence="1 2">
    <name type="scientific">Bradyrhizobium manausense</name>
    <dbReference type="NCBI Taxonomy" id="989370"/>
    <lineage>
        <taxon>Bacteria</taxon>
        <taxon>Pseudomonadati</taxon>
        <taxon>Pseudomonadota</taxon>
        <taxon>Alphaproteobacteria</taxon>
        <taxon>Hyphomicrobiales</taxon>
        <taxon>Nitrobacteraceae</taxon>
        <taxon>Bradyrhizobium</taxon>
    </lineage>
</organism>
<evidence type="ECO:0000313" key="2">
    <source>
        <dbReference type="Proteomes" id="UP000051936"/>
    </source>
</evidence>
<dbReference type="AlphaFoldDB" id="A0A0R3CT04"/>
<dbReference type="Proteomes" id="UP000051936">
    <property type="component" value="Unassembled WGS sequence"/>
</dbReference>
<protein>
    <submittedName>
        <fullName evidence="1">Uncharacterized protein</fullName>
    </submittedName>
</protein>
<accession>A0A0R3CT04</accession>